<dbReference type="GO" id="GO:0004519">
    <property type="term" value="F:endonuclease activity"/>
    <property type="evidence" value="ECO:0007669"/>
    <property type="project" value="InterPro"/>
</dbReference>
<dbReference type="Pfam" id="PF07460">
    <property type="entry name" value="NUMOD3"/>
    <property type="match status" value="2"/>
</dbReference>
<dbReference type="GO" id="GO:0003677">
    <property type="term" value="F:DNA binding"/>
    <property type="evidence" value="ECO:0007669"/>
    <property type="project" value="InterPro"/>
</dbReference>
<dbReference type="Pfam" id="PF01844">
    <property type="entry name" value="HNH"/>
    <property type="match status" value="1"/>
</dbReference>
<dbReference type="InterPro" id="IPR002711">
    <property type="entry name" value="HNH"/>
</dbReference>
<evidence type="ECO:0000259" key="3">
    <source>
        <dbReference type="SMART" id="SM00507"/>
    </source>
</evidence>
<dbReference type="CDD" id="cd00085">
    <property type="entry name" value="HNHc"/>
    <property type="match status" value="1"/>
</dbReference>
<dbReference type="SMART" id="SM00496">
    <property type="entry name" value="IENR2"/>
    <property type="match status" value="2"/>
</dbReference>
<feature type="domain" description="Nuclease associated modular" evidence="2">
    <location>
        <begin position="163"/>
        <end position="179"/>
    </location>
</feature>
<protein>
    <submittedName>
        <fullName evidence="4">HNHc domain containing protein</fullName>
    </submittedName>
</protein>
<evidence type="ECO:0000259" key="2">
    <source>
        <dbReference type="SMART" id="SM00496"/>
    </source>
</evidence>
<evidence type="ECO:0000256" key="1">
    <source>
        <dbReference type="SAM" id="MobiDB-lite"/>
    </source>
</evidence>
<feature type="region of interest" description="Disordered" evidence="1">
    <location>
        <begin position="151"/>
        <end position="175"/>
    </location>
</feature>
<accession>A0A6J7WJW7</accession>
<organism evidence="4">
    <name type="scientific">uncultured Caudovirales phage</name>
    <dbReference type="NCBI Taxonomy" id="2100421"/>
    <lineage>
        <taxon>Viruses</taxon>
        <taxon>Duplodnaviria</taxon>
        <taxon>Heunggongvirae</taxon>
        <taxon>Uroviricota</taxon>
        <taxon>Caudoviricetes</taxon>
        <taxon>Peduoviridae</taxon>
        <taxon>Maltschvirus</taxon>
        <taxon>Maltschvirus maltsch</taxon>
    </lineage>
</organism>
<proteinExistence type="predicted"/>
<name>A0A6J7WJW7_9CAUD</name>
<feature type="domain" description="Nuclease associated modular" evidence="2">
    <location>
        <begin position="122"/>
        <end position="138"/>
    </location>
</feature>
<dbReference type="EMBL" id="LR798243">
    <property type="protein sequence ID" value="CAB5214182.1"/>
    <property type="molecule type" value="Genomic_DNA"/>
</dbReference>
<dbReference type="SMART" id="SM00507">
    <property type="entry name" value="HNHc"/>
    <property type="match status" value="1"/>
</dbReference>
<reference evidence="4" key="1">
    <citation type="submission" date="2020-05" db="EMBL/GenBank/DDBJ databases">
        <authorList>
            <person name="Chiriac C."/>
            <person name="Salcher M."/>
            <person name="Ghai R."/>
            <person name="Kavagutti S V."/>
        </authorList>
    </citation>
    <scope>NUCLEOTIDE SEQUENCE</scope>
</reference>
<dbReference type="InterPro" id="IPR003611">
    <property type="entry name" value="NUMOD3"/>
</dbReference>
<dbReference type="GO" id="GO:0008270">
    <property type="term" value="F:zinc ion binding"/>
    <property type="evidence" value="ECO:0007669"/>
    <property type="project" value="InterPro"/>
</dbReference>
<gene>
    <name evidence="4" type="ORF">UFOVP190_26</name>
</gene>
<sequence length="186" mass="21374">MYLQNKYSRYYFNIINAAKSRLINSGYTEKHHIIPKSLGGNNSKDNLVILTAKEHFICHLLLTKMTEGKDNQKMLYAAWAMSNQKRPTQERYTINSKTYENLRKQHSIISSISQKNKIGPNRGKKLSIETKEKMSKVAKGRKPTPQAIEAAIKSRKGIPPSNKGKPMSQEQKDKIRKAMLLRWLSV</sequence>
<dbReference type="InterPro" id="IPR003615">
    <property type="entry name" value="HNH_nuc"/>
</dbReference>
<feature type="domain" description="HNH nuclease" evidence="3">
    <location>
        <begin position="6"/>
        <end position="56"/>
    </location>
</feature>
<evidence type="ECO:0000313" key="4">
    <source>
        <dbReference type="EMBL" id="CAB5214182.1"/>
    </source>
</evidence>